<sequence>MATSRVQEITKKHRVLKARISTSMEDILQRVKRPEHYNEGIVFPHGVPWNATYNDSLLVVQLNHYDCGGKSLSISMSHKPNPPCFTGASIVPPDDSVTKAEFEREAQTEDQLLTRRFSFDDSNLSKFSDAFVEDTFDNANKVKRLKGLKDYGYYNCSSFRGYPPSNFDFGWGKPNKVFVGPKPIENFFILTDDPDRDAVEAMETLDKQNMSVFEGEKLLENAMED</sequence>
<evidence type="ECO:0000313" key="6">
    <source>
        <dbReference type="Proteomes" id="UP001454036"/>
    </source>
</evidence>
<evidence type="ECO:0000313" key="5">
    <source>
        <dbReference type="EMBL" id="GAA0157708.1"/>
    </source>
</evidence>
<reference evidence="5 6" key="1">
    <citation type="submission" date="2024-01" db="EMBL/GenBank/DDBJ databases">
        <title>The complete chloroplast genome sequence of Lithospermum erythrorhizon: insights into the phylogenetic relationship among Boraginaceae species and the maternal lineages of purple gromwells.</title>
        <authorList>
            <person name="Okada T."/>
            <person name="Watanabe K."/>
        </authorList>
    </citation>
    <scope>NUCLEOTIDE SEQUENCE [LARGE SCALE GENOMIC DNA]</scope>
</reference>
<evidence type="ECO:0000256" key="1">
    <source>
        <dbReference type="ARBA" id="ARBA00004913"/>
    </source>
</evidence>
<protein>
    <submittedName>
        <fullName evidence="5">Uncharacterized protein</fullName>
    </submittedName>
</protein>
<dbReference type="AlphaFoldDB" id="A0AAV3Q353"/>
<dbReference type="InterPro" id="IPR023213">
    <property type="entry name" value="CAT-like_dom_sf"/>
</dbReference>
<keyword evidence="3" id="KW-0808">Transferase</keyword>
<keyword evidence="4" id="KW-0012">Acyltransferase</keyword>
<dbReference type="Proteomes" id="UP001454036">
    <property type="component" value="Unassembled WGS sequence"/>
</dbReference>
<gene>
    <name evidence="5" type="ORF">LIER_38503</name>
</gene>
<keyword evidence="6" id="KW-1185">Reference proteome</keyword>
<evidence type="ECO:0000256" key="2">
    <source>
        <dbReference type="ARBA" id="ARBA00009861"/>
    </source>
</evidence>
<proteinExistence type="inferred from homology"/>
<organism evidence="5 6">
    <name type="scientific">Lithospermum erythrorhizon</name>
    <name type="common">Purple gromwell</name>
    <name type="synonym">Lithospermum officinale var. erythrorhizon</name>
    <dbReference type="NCBI Taxonomy" id="34254"/>
    <lineage>
        <taxon>Eukaryota</taxon>
        <taxon>Viridiplantae</taxon>
        <taxon>Streptophyta</taxon>
        <taxon>Embryophyta</taxon>
        <taxon>Tracheophyta</taxon>
        <taxon>Spermatophyta</taxon>
        <taxon>Magnoliopsida</taxon>
        <taxon>eudicotyledons</taxon>
        <taxon>Gunneridae</taxon>
        <taxon>Pentapetalae</taxon>
        <taxon>asterids</taxon>
        <taxon>lamiids</taxon>
        <taxon>Boraginales</taxon>
        <taxon>Boraginaceae</taxon>
        <taxon>Boraginoideae</taxon>
        <taxon>Lithospermeae</taxon>
        <taxon>Lithospermum</taxon>
    </lineage>
</organism>
<comment type="similarity">
    <text evidence="2">Belongs to the plant acyltransferase family.</text>
</comment>
<dbReference type="PANTHER" id="PTHR31623:SF88">
    <property type="entry name" value="ACYLSUGAR ACYLTRANSFERASE 3-LIKE"/>
    <property type="match status" value="1"/>
</dbReference>
<dbReference type="Pfam" id="PF02458">
    <property type="entry name" value="Transferase"/>
    <property type="match status" value="1"/>
</dbReference>
<dbReference type="EMBL" id="BAABME010019592">
    <property type="protein sequence ID" value="GAA0157708.1"/>
    <property type="molecule type" value="Genomic_DNA"/>
</dbReference>
<dbReference type="PANTHER" id="PTHR31623">
    <property type="entry name" value="F21J9.9"/>
    <property type="match status" value="1"/>
</dbReference>
<accession>A0AAV3Q353</accession>
<evidence type="ECO:0000256" key="4">
    <source>
        <dbReference type="ARBA" id="ARBA00023315"/>
    </source>
</evidence>
<dbReference type="Gene3D" id="3.30.559.10">
    <property type="entry name" value="Chloramphenicol acetyltransferase-like domain"/>
    <property type="match status" value="2"/>
</dbReference>
<dbReference type="GO" id="GO:0016746">
    <property type="term" value="F:acyltransferase activity"/>
    <property type="evidence" value="ECO:0007669"/>
    <property type="project" value="UniProtKB-KW"/>
</dbReference>
<comment type="pathway">
    <text evidence="1">Alkaloid biosynthesis.</text>
</comment>
<name>A0AAV3Q353_LITER</name>
<evidence type="ECO:0000256" key="3">
    <source>
        <dbReference type="ARBA" id="ARBA00022679"/>
    </source>
</evidence>
<comment type="caution">
    <text evidence="5">The sequence shown here is derived from an EMBL/GenBank/DDBJ whole genome shotgun (WGS) entry which is preliminary data.</text>
</comment>